<feature type="domain" description="MaoC-like" evidence="2">
    <location>
        <begin position="24"/>
        <end position="126"/>
    </location>
</feature>
<feature type="region of interest" description="Disordered" evidence="1">
    <location>
        <begin position="167"/>
        <end position="204"/>
    </location>
</feature>
<evidence type="ECO:0000313" key="4">
    <source>
        <dbReference type="Proteomes" id="UP000529637"/>
    </source>
</evidence>
<dbReference type="PANTHER" id="PTHR43664:SF1">
    <property type="entry name" value="BETA-METHYLMALYL-COA DEHYDRATASE"/>
    <property type="match status" value="1"/>
</dbReference>
<dbReference type="RefSeq" id="WP_176065289.1">
    <property type="nucleotide sequence ID" value="NZ_JABWMJ010000001.1"/>
</dbReference>
<dbReference type="InterPro" id="IPR052342">
    <property type="entry name" value="MCH/BMMD"/>
</dbReference>
<evidence type="ECO:0000256" key="1">
    <source>
        <dbReference type="SAM" id="MobiDB-lite"/>
    </source>
</evidence>
<gene>
    <name evidence="3" type="ORF">HQN59_01240</name>
</gene>
<feature type="compositionally biased region" description="Low complexity" evidence="1">
    <location>
        <begin position="169"/>
        <end position="191"/>
    </location>
</feature>
<keyword evidence="4" id="KW-1185">Reference proteome</keyword>
<comment type="caution">
    <text evidence="3">The sequence shown here is derived from an EMBL/GenBank/DDBJ whole genome shotgun (WGS) entry which is preliminary data.</text>
</comment>
<dbReference type="SUPFAM" id="SSF54637">
    <property type="entry name" value="Thioesterase/thiol ester dehydrase-isomerase"/>
    <property type="match status" value="1"/>
</dbReference>
<protein>
    <submittedName>
        <fullName evidence="3">MaoC family dehydratase</fullName>
    </submittedName>
</protein>
<dbReference type="PANTHER" id="PTHR43664">
    <property type="entry name" value="MONOAMINE OXIDASE-RELATED"/>
    <property type="match status" value="1"/>
</dbReference>
<name>A0A7Y6NJR9_9BURK</name>
<dbReference type="CDD" id="cd03454">
    <property type="entry name" value="YdeM"/>
    <property type="match status" value="1"/>
</dbReference>
<proteinExistence type="predicted"/>
<organism evidence="3 4">
    <name type="scientific">Piscinibacter koreensis</name>
    <dbReference type="NCBI Taxonomy" id="2742824"/>
    <lineage>
        <taxon>Bacteria</taxon>
        <taxon>Pseudomonadati</taxon>
        <taxon>Pseudomonadota</taxon>
        <taxon>Betaproteobacteria</taxon>
        <taxon>Burkholderiales</taxon>
        <taxon>Sphaerotilaceae</taxon>
        <taxon>Piscinibacter</taxon>
    </lineage>
</organism>
<evidence type="ECO:0000313" key="3">
    <source>
        <dbReference type="EMBL" id="NUZ04376.1"/>
    </source>
</evidence>
<dbReference type="Gene3D" id="3.10.129.10">
    <property type="entry name" value="Hotdog Thioesterase"/>
    <property type="match status" value="1"/>
</dbReference>
<sequence length="204" mass="21723">MNDRPAAAAKAAREPRYYFEDFPPGQVREYGSLEVTREAVLAFAADFDPQPFHLDDDAAAASLFGRLAASGWHTCAMTMRILCDGYLLDSASLGSPGIDKLRWVKPVYPGDTLSVRVEVMEARPMASKPELGLVRSTTQALNQHRDVVLTMEGWGIFRRRARLGDATTSADGQAPDASGGDASAGSAVPASTTDADTRAGSTGT</sequence>
<dbReference type="EMBL" id="JABWMJ010000001">
    <property type="protein sequence ID" value="NUZ04376.1"/>
    <property type="molecule type" value="Genomic_DNA"/>
</dbReference>
<reference evidence="3 4" key="1">
    <citation type="submission" date="2020-06" db="EMBL/GenBank/DDBJ databases">
        <title>Schlegella sp. ID0723 isolated from air conditioner.</title>
        <authorList>
            <person name="Kim D.Y."/>
            <person name="Kim D.-U."/>
        </authorList>
    </citation>
    <scope>NUCLEOTIDE SEQUENCE [LARGE SCALE GENOMIC DNA]</scope>
    <source>
        <strain evidence="3 4">ID0723</strain>
    </source>
</reference>
<dbReference type="InterPro" id="IPR029069">
    <property type="entry name" value="HotDog_dom_sf"/>
</dbReference>
<dbReference type="AlphaFoldDB" id="A0A7Y6NJR9"/>
<dbReference type="Proteomes" id="UP000529637">
    <property type="component" value="Unassembled WGS sequence"/>
</dbReference>
<evidence type="ECO:0000259" key="2">
    <source>
        <dbReference type="Pfam" id="PF01575"/>
    </source>
</evidence>
<accession>A0A7Y6NJR9</accession>
<dbReference type="Pfam" id="PF01575">
    <property type="entry name" value="MaoC_dehydratas"/>
    <property type="match status" value="1"/>
</dbReference>
<dbReference type="InterPro" id="IPR002539">
    <property type="entry name" value="MaoC-like_dom"/>
</dbReference>